<comment type="caution">
    <text evidence="1">The sequence shown here is derived from an EMBL/GenBank/DDBJ whole genome shotgun (WGS) entry which is preliminary data.</text>
</comment>
<keyword evidence="2" id="KW-1185">Reference proteome</keyword>
<dbReference type="EMBL" id="JBBNFW010000187">
    <property type="protein sequence ID" value="MEQ2414277.1"/>
    <property type="molecule type" value="Genomic_DNA"/>
</dbReference>
<accession>A0ABV1CS29</accession>
<sequence>MAGLYTEGESKILSGVYSLILAISTSITSGGRGIVAYPFTADWGPVNELMAGNLRELRDNYNAVGSSLSVGKIYTHASNGEPKKVLGYRMATAEAKVAAATVDTWVFETVYPTTRPFVLVVKDGVEDGSIKISLVENAVELTSFLVSDVDSLVTMVNASDYIRVKTKGTTLPKANAGVEFKGGNNGVAVTVTNYTAFLDEIEADGTANAFSLDGVSDESIISTVIAWVKDVRQEGFYVSFVTGGPKAWDSATDTANAKSREINYRPVINVGNGCDGYTAAEMAIFVAARVAAVALNSSLTDETVPYQAVNVRLKKSIRERAKKAGTIIFVAKGDTVEIDEGVNTLTSPKSGEVKEMGSIRVSSTIDYVVHDLELFGEEYKKAKSNTDSFRATYATTVQQQYLDPLVAQEILKEGASYEPDPDYYGENATKKAKANEAFFVGDITPNESPEKIYQKLSTVF</sequence>
<evidence type="ECO:0000313" key="2">
    <source>
        <dbReference type="Proteomes" id="UP001470752"/>
    </source>
</evidence>
<dbReference type="Gene3D" id="3.40.50.11790">
    <property type="match status" value="1"/>
</dbReference>
<gene>
    <name evidence="1" type="ORF">AAAX94_14780</name>
</gene>
<dbReference type="RefSeq" id="WP_349084404.1">
    <property type="nucleotide sequence ID" value="NZ_JBBNFW010000187.1"/>
</dbReference>
<name>A0ABV1CS29_9FIRM</name>
<dbReference type="Gene3D" id="3.30.1370.220">
    <property type="match status" value="1"/>
</dbReference>
<protein>
    <recommendedName>
        <fullName evidence="3">Phage tail sheath protein</fullName>
    </recommendedName>
</protein>
<organism evidence="1 2">
    <name type="scientific">Blautia acetigignens</name>
    <dbReference type="NCBI Taxonomy" id="2981783"/>
    <lineage>
        <taxon>Bacteria</taxon>
        <taxon>Bacillati</taxon>
        <taxon>Bacillota</taxon>
        <taxon>Clostridia</taxon>
        <taxon>Lachnospirales</taxon>
        <taxon>Lachnospiraceae</taxon>
        <taxon>Blautia</taxon>
    </lineage>
</organism>
<proteinExistence type="predicted"/>
<evidence type="ECO:0008006" key="3">
    <source>
        <dbReference type="Google" id="ProtNLM"/>
    </source>
</evidence>
<reference evidence="1 2" key="1">
    <citation type="submission" date="2024-04" db="EMBL/GenBank/DDBJ databases">
        <title>Human intestinal bacterial collection.</title>
        <authorList>
            <person name="Pauvert C."/>
            <person name="Hitch T.C.A."/>
            <person name="Clavel T."/>
        </authorList>
    </citation>
    <scope>NUCLEOTIDE SEQUENCE [LARGE SCALE GENOMIC DNA]</scope>
    <source>
        <strain evidence="1 2">CLA-AA-H161</strain>
    </source>
</reference>
<dbReference type="Proteomes" id="UP001470752">
    <property type="component" value="Unassembled WGS sequence"/>
</dbReference>
<evidence type="ECO:0000313" key="1">
    <source>
        <dbReference type="EMBL" id="MEQ2414277.1"/>
    </source>
</evidence>